<dbReference type="PANTHER" id="PTHR42801:SF4">
    <property type="entry name" value="AHPC_TSA FAMILY PROTEIN"/>
    <property type="match status" value="1"/>
</dbReference>
<dbReference type="InterPro" id="IPR013766">
    <property type="entry name" value="Thioredoxin_domain"/>
</dbReference>
<keyword evidence="6" id="KW-1015">Disulfide bond</keyword>
<dbReference type="CDD" id="cd03017">
    <property type="entry name" value="PRX_BCP"/>
    <property type="match status" value="1"/>
</dbReference>
<dbReference type="InterPro" id="IPR000866">
    <property type="entry name" value="AhpC/TSA"/>
</dbReference>
<dbReference type="FunFam" id="3.40.30.10:FF:000007">
    <property type="entry name" value="Thioredoxin-dependent thiol peroxidase"/>
    <property type="match status" value="1"/>
</dbReference>
<accession>L9V9V8</accession>
<evidence type="ECO:0000256" key="8">
    <source>
        <dbReference type="ARBA" id="ARBA00032824"/>
    </source>
</evidence>
<evidence type="ECO:0000256" key="5">
    <source>
        <dbReference type="ARBA" id="ARBA00023002"/>
    </source>
</evidence>
<comment type="subunit">
    <text evidence="1">Monomer.</text>
</comment>
<dbReference type="GO" id="GO:0045454">
    <property type="term" value="P:cell redox homeostasis"/>
    <property type="evidence" value="ECO:0007669"/>
    <property type="project" value="TreeGrafter"/>
</dbReference>
<name>L9V9V8_NATMM</name>
<protein>
    <recommendedName>
        <fullName evidence="2">thioredoxin-dependent peroxiredoxin</fullName>
        <ecNumber evidence="2">1.11.1.24</ecNumber>
    </recommendedName>
    <alternativeName>
        <fullName evidence="8">Thioredoxin peroxidase</fullName>
    </alternativeName>
</protein>
<comment type="similarity">
    <text evidence="9">Belongs to the peroxiredoxin family. BCP/PrxQ subfamily.</text>
</comment>
<dbReference type="GO" id="GO:0008379">
    <property type="term" value="F:thioredoxin peroxidase activity"/>
    <property type="evidence" value="ECO:0007669"/>
    <property type="project" value="TreeGrafter"/>
</dbReference>
<evidence type="ECO:0000256" key="4">
    <source>
        <dbReference type="ARBA" id="ARBA00022862"/>
    </source>
</evidence>
<evidence type="ECO:0000256" key="9">
    <source>
        <dbReference type="ARBA" id="ARBA00038489"/>
    </source>
</evidence>
<dbReference type="SUPFAM" id="SSF52833">
    <property type="entry name" value="Thioredoxin-like"/>
    <property type="match status" value="1"/>
</dbReference>
<dbReference type="AlphaFoldDB" id="L9V9V8"/>
<dbReference type="Gene3D" id="3.40.30.10">
    <property type="entry name" value="Glutaredoxin"/>
    <property type="match status" value="1"/>
</dbReference>
<dbReference type="InterPro" id="IPR050924">
    <property type="entry name" value="Peroxiredoxin_BCP/PrxQ"/>
</dbReference>
<evidence type="ECO:0000256" key="7">
    <source>
        <dbReference type="ARBA" id="ARBA00023284"/>
    </source>
</evidence>
<dbReference type="Proteomes" id="UP000011543">
    <property type="component" value="Unassembled WGS sequence"/>
</dbReference>
<dbReference type="GO" id="GO:0005737">
    <property type="term" value="C:cytoplasm"/>
    <property type="evidence" value="ECO:0007669"/>
    <property type="project" value="TreeGrafter"/>
</dbReference>
<feature type="domain" description="Thioredoxin" evidence="11">
    <location>
        <begin position="37"/>
        <end position="190"/>
    </location>
</feature>
<evidence type="ECO:0000256" key="1">
    <source>
        <dbReference type="ARBA" id="ARBA00011245"/>
    </source>
</evidence>
<dbReference type="GO" id="GO:0034599">
    <property type="term" value="P:cellular response to oxidative stress"/>
    <property type="evidence" value="ECO:0007669"/>
    <property type="project" value="TreeGrafter"/>
</dbReference>
<comment type="catalytic activity">
    <reaction evidence="10">
        <text>a hydroperoxide + [thioredoxin]-dithiol = an alcohol + [thioredoxin]-disulfide + H2O</text>
        <dbReference type="Rhea" id="RHEA:62620"/>
        <dbReference type="Rhea" id="RHEA-COMP:10698"/>
        <dbReference type="Rhea" id="RHEA-COMP:10700"/>
        <dbReference type="ChEBI" id="CHEBI:15377"/>
        <dbReference type="ChEBI" id="CHEBI:29950"/>
        <dbReference type="ChEBI" id="CHEBI:30879"/>
        <dbReference type="ChEBI" id="CHEBI:35924"/>
        <dbReference type="ChEBI" id="CHEBI:50058"/>
        <dbReference type="EC" id="1.11.1.24"/>
    </reaction>
</comment>
<evidence type="ECO:0000313" key="12">
    <source>
        <dbReference type="EMBL" id="ELY33153.1"/>
    </source>
</evidence>
<dbReference type="PROSITE" id="PS51352">
    <property type="entry name" value="THIOREDOXIN_2"/>
    <property type="match status" value="1"/>
</dbReference>
<organism evidence="12 13">
    <name type="scientific">Natrialba magadii (strain ATCC 43099 / DSM 3394 / CCM 3739 / CIP 104546 / IAM 13178 / JCM 8861 / NBRC 102185 / NCIMB 2190 / MS3)</name>
    <name type="common">Natronobacterium magadii</name>
    <dbReference type="NCBI Taxonomy" id="547559"/>
    <lineage>
        <taxon>Archaea</taxon>
        <taxon>Methanobacteriati</taxon>
        <taxon>Methanobacteriota</taxon>
        <taxon>Stenosarchaea group</taxon>
        <taxon>Halobacteria</taxon>
        <taxon>Halobacteriales</taxon>
        <taxon>Natrialbaceae</taxon>
        <taxon>Natrialba</taxon>
    </lineage>
</organism>
<gene>
    <name evidence="12" type="ORF">C500_02454</name>
</gene>
<evidence type="ECO:0000256" key="10">
    <source>
        <dbReference type="ARBA" id="ARBA00049091"/>
    </source>
</evidence>
<dbReference type="NCBIfam" id="NF006960">
    <property type="entry name" value="PRK09437.1"/>
    <property type="match status" value="1"/>
</dbReference>
<reference evidence="12 13" key="1">
    <citation type="journal article" date="2014" name="PLoS Genet.">
        <title>Phylogenetically driven sequencing of extremely halophilic archaea reveals strategies for static and dynamic osmo-response.</title>
        <authorList>
            <person name="Becker E.A."/>
            <person name="Seitzer P.M."/>
            <person name="Tritt A."/>
            <person name="Larsen D."/>
            <person name="Krusor M."/>
            <person name="Yao A.I."/>
            <person name="Wu D."/>
            <person name="Madern D."/>
            <person name="Eisen J.A."/>
            <person name="Darling A.E."/>
            <person name="Facciotti M.T."/>
        </authorList>
    </citation>
    <scope>NUCLEOTIDE SEQUENCE [LARGE SCALE GENOMIC DNA]</scope>
    <source>
        <strain evidence="13">ATCC 43099 / DSM 3394 / CCM 3739 / CIP 104546 / IAM 13178 / JCM 8861 / NBRC 102185 / NCIMB 2190 / MS3</strain>
    </source>
</reference>
<dbReference type="PANTHER" id="PTHR42801">
    <property type="entry name" value="THIOREDOXIN-DEPENDENT PEROXIDE REDUCTASE"/>
    <property type="match status" value="1"/>
</dbReference>
<keyword evidence="7" id="KW-0676">Redox-active center</keyword>
<evidence type="ECO:0000259" key="11">
    <source>
        <dbReference type="PROSITE" id="PS51352"/>
    </source>
</evidence>
<dbReference type="Pfam" id="PF00578">
    <property type="entry name" value="AhpC-TSA"/>
    <property type="match status" value="1"/>
</dbReference>
<dbReference type="PATRIC" id="fig|547559.17.peg.459"/>
<keyword evidence="4" id="KW-0049">Antioxidant</keyword>
<dbReference type="EMBL" id="AOHS01000010">
    <property type="protein sequence ID" value="ELY33153.1"/>
    <property type="molecule type" value="Genomic_DNA"/>
</dbReference>
<dbReference type="EC" id="1.11.1.24" evidence="2"/>
<evidence type="ECO:0000256" key="2">
    <source>
        <dbReference type="ARBA" id="ARBA00013017"/>
    </source>
</evidence>
<evidence type="ECO:0000256" key="3">
    <source>
        <dbReference type="ARBA" id="ARBA00022559"/>
    </source>
</evidence>
<sequence>MIFASVCCEQRTLRTLNPPRSRNHNTYHRSHELTPMLDVGDDAPAFELSNQHGEAVRLADFDGQRLVIYFYPRANTEGCTTEACQFDDALAAFEDANTAVVGISDDPVSDLDSFADEYDLSFDLLSDEDGTVATQYDSYGEKQMFGNTFDGVFRNTYVVGPDGTIETVYENVSPDGHAERVLESLEGEEST</sequence>
<proteinExistence type="inferred from homology"/>
<evidence type="ECO:0000256" key="6">
    <source>
        <dbReference type="ARBA" id="ARBA00023157"/>
    </source>
</evidence>
<evidence type="ECO:0000313" key="13">
    <source>
        <dbReference type="Proteomes" id="UP000011543"/>
    </source>
</evidence>
<dbReference type="InterPro" id="IPR036249">
    <property type="entry name" value="Thioredoxin-like_sf"/>
</dbReference>
<keyword evidence="3" id="KW-0575">Peroxidase</keyword>
<keyword evidence="5" id="KW-0560">Oxidoreductase</keyword>
<comment type="caution">
    <text evidence="12">The sequence shown here is derived from an EMBL/GenBank/DDBJ whole genome shotgun (WGS) entry which is preliminary data.</text>
</comment>